<keyword evidence="2" id="KW-1185">Reference proteome</keyword>
<dbReference type="OrthoDB" id="190669at2157"/>
<dbReference type="Pfam" id="PF13263">
    <property type="entry name" value="PHP_C"/>
    <property type="match status" value="1"/>
</dbReference>
<gene>
    <name evidence="1" type="ordered locus">Nmlp_1156</name>
</gene>
<name>M1XN85_NATM8</name>
<dbReference type="RefSeq" id="WP_015408215.1">
    <property type="nucleotide sequence ID" value="NC_020388.1"/>
</dbReference>
<dbReference type="InterPro" id="IPR016195">
    <property type="entry name" value="Pol/histidinol_Pase-like"/>
</dbReference>
<dbReference type="STRING" id="268739.Nmlp_1156"/>
<dbReference type="Gene3D" id="3.20.20.140">
    <property type="entry name" value="Metal-dependent hydrolases"/>
    <property type="match status" value="1"/>
</dbReference>
<organism evidence="1 2">
    <name type="scientific">Natronomonas moolapensis (strain DSM 18674 / CECT 7526 / JCM 14361 / 8.8.11)</name>
    <dbReference type="NCBI Taxonomy" id="268739"/>
    <lineage>
        <taxon>Archaea</taxon>
        <taxon>Methanobacteriati</taxon>
        <taxon>Methanobacteriota</taxon>
        <taxon>Stenosarchaea group</taxon>
        <taxon>Halobacteria</taxon>
        <taxon>Halobacteriales</taxon>
        <taxon>Natronomonadaceae</taxon>
        <taxon>Natronomonas</taxon>
    </lineage>
</organism>
<dbReference type="GeneID" id="14653196"/>
<dbReference type="EMBL" id="HF582854">
    <property type="protein sequence ID" value="CCQ35366.1"/>
    <property type="molecule type" value="Genomic_DNA"/>
</dbReference>
<dbReference type="eggNOG" id="arCOG00306">
    <property type="taxonomic scope" value="Archaea"/>
</dbReference>
<protein>
    <submittedName>
        <fullName evidence="1">PHP domain protein</fullName>
    </submittedName>
</protein>
<dbReference type="SUPFAM" id="SSF89550">
    <property type="entry name" value="PHP domain-like"/>
    <property type="match status" value="1"/>
</dbReference>
<dbReference type="Proteomes" id="UP000011867">
    <property type="component" value="Chromosome"/>
</dbReference>
<evidence type="ECO:0000313" key="1">
    <source>
        <dbReference type="EMBL" id="CCQ35366.1"/>
    </source>
</evidence>
<dbReference type="HOGENOM" id="CLU_1036680_0_0_2"/>
<dbReference type="KEGG" id="nmo:Nmlp_1156"/>
<sequence>MGRFRLDTHVKVLDERVVERAKARGLDGVVYAPHFTRLPDIRARAERFSEEDFVVIPGREVFTGDWRNRKHVLAVGLSDPVPDFITLEGAIAEFERQEAAVLAPHPEFATVSLEAHDIRAHRERIHALEVYNPKHLETHTRRSRELAAEFEMPAFGSSYAHLRGTVGEVWTEFDRALGTAADVVAALRDGVPRSVRRRDGLEHRLRCGAEFTHLFYENSWGKIDRLFLSGTEPTHPDHIAYGGRFADVSVY</sequence>
<accession>M1XN85</accession>
<dbReference type="AlphaFoldDB" id="M1XN85"/>
<reference evidence="1 2" key="1">
    <citation type="journal article" date="2013" name="Genome Announc.">
        <title>Genome of the haloarchaeon Natronomonas moolapensis, a neutrophilic member of a previously haloalkaliphilic genus.</title>
        <authorList>
            <person name="Dyall-Smith M.L."/>
            <person name="Pfeiffer F."/>
            <person name="Oberwinkler T."/>
            <person name="Klee K."/>
            <person name="Rampp M."/>
            <person name="Palm P."/>
            <person name="Gross K."/>
            <person name="Schuster S.C."/>
            <person name="Oesterhelt D."/>
        </authorList>
    </citation>
    <scope>NUCLEOTIDE SEQUENCE [LARGE SCALE GENOMIC DNA]</scope>
    <source>
        <strain evidence="2">DSM 18674 / JCM 14361 / 8.8.11</strain>
    </source>
</reference>
<evidence type="ECO:0000313" key="2">
    <source>
        <dbReference type="Proteomes" id="UP000011867"/>
    </source>
</evidence>
<proteinExistence type="predicted"/>